<keyword evidence="4 8" id="KW-1133">Transmembrane helix</keyword>
<evidence type="ECO:0000256" key="1">
    <source>
        <dbReference type="ARBA" id="ARBA00004141"/>
    </source>
</evidence>
<keyword evidence="2" id="KW-0813">Transport</keyword>
<dbReference type="PRINTS" id="PR00169">
    <property type="entry name" value="KCHANNEL"/>
</dbReference>
<dbReference type="SMART" id="SM00062">
    <property type="entry name" value="PBPb"/>
    <property type="match status" value="1"/>
</dbReference>
<dbReference type="SUPFAM" id="SSF81324">
    <property type="entry name" value="Voltage-gated potassium channels"/>
    <property type="match status" value="1"/>
</dbReference>
<keyword evidence="3 8" id="KW-0812">Transmembrane</keyword>
<name>A0ABX0XC59_9BACT</name>
<dbReference type="EMBL" id="JAATJH010000003">
    <property type="protein sequence ID" value="NJC26861.1"/>
    <property type="molecule type" value="Genomic_DNA"/>
</dbReference>
<keyword evidence="7" id="KW-0407">Ion channel</keyword>
<evidence type="ECO:0000256" key="2">
    <source>
        <dbReference type="ARBA" id="ARBA00022448"/>
    </source>
</evidence>
<keyword evidence="12" id="KW-1185">Reference proteome</keyword>
<evidence type="ECO:0000256" key="9">
    <source>
        <dbReference type="SAM" id="SignalP"/>
    </source>
</evidence>
<evidence type="ECO:0000256" key="5">
    <source>
        <dbReference type="ARBA" id="ARBA00023065"/>
    </source>
</evidence>
<organism evidence="11 12">
    <name type="scientific">Neolewinella antarctica</name>
    <dbReference type="NCBI Taxonomy" id="442734"/>
    <lineage>
        <taxon>Bacteria</taxon>
        <taxon>Pseudomonadati</taxon>
        <taxon>Bacteroidota</taxon>
        <taxon>Saprospiria</taxon>
        <taxon>Saprospirales</taxon>
        <taxon>Lewinellaceae</taxon>
        <taxon>Neolewinella</taxon>
    </lineage>
</organism>
<keyword evidence="9" id="KW-0732">Signal</keyword>
<evidence type="ECO:0000313" key="11">
    <source>
        <dbReference type="EMBL" id="NJC26861.1"/>
    </source>
</evidence>
<dbReference type="Gene3D" id="1.10.287.70">
    <property type="match status" value="1"/>
</dbReference>
<sequence length="356" mass="39743">MKTTFFRLLLLSLLFIPTLTFAQGEGEELIKVGVMDSPPYCIKGAEGNWSGLSVELWRHLADKEHLNFEWVEFDDLKALKKGITDGKVSVSIASNLDGELVDNARFLQHHYMTTLGVGRPIYNKMWNTFRNVFSMQLLWIVLSLSGLLLIIGTAIYFIERGENEDQFGGDRSLWEGIGSGFWWAGVTMTTIGYGDKAPMTLGGRILAMLWMLVALGVSASLTASIVSAIGENNVISFPDDLTDMRVAVPENSPAADFLTDEDYEFTEFKGIKKSLRSLKEQDFDIVVGDATALRYVINNNSNISASVTATNTSPISYAIMVREDSGLYDRLDQHLVKFILSPTYRRMMQEYGNGIH</sequence>
<evidence type="ECO:0000259" key="10">
    <source>
        <dbReference type="SMART" id="SM00062"/>
    </source>
</evidence>
<evidence type="ECO:0000313" key="12">
    <source>
        <dbReference type="Proteomes" id="UP000770785"/>
    </source>
</evidence>
<dbReference type="InterPro" id="IPR013099">
    <property type="entry name" value="K_chnl_dom"/>
</dbReference>
<evidence type="ECO:0000256" key="7">
    <source>
        <dbReference type="ARBA" id="ARBA00023303"/>
    </source>
</evidence>
<comment type="caution">
    <text evidence="11">The sequence shown here is derived from an EMBL/GenBank/DDBJ whole genome shotgun (WGS) entry which is preliminary data.</text>
</comment>
<dbReference type="Pfam" id="PF00497">
    <property type="entry name" value="SBP_bac_3"/>
    <property type="match status" value="1"/>
</dbReference>
<dbReference type="PANTHER" id="PTHR11537:SF252">
    <property type="entry name" value="POTASSIUM VOLTAGE-GATED CHANNEL PROTEIN SHAW"/>
    <property type="match status" value="1"/>
</dbReference>
<feature type="transmembrane region" description="Helical" evidence="8">
    <location>
        <begin position="137"/>
        <end position="158"/>
    </location>
</feature>
<keyword evidence="5" id="KW-0406">Ion transport</keyword>
<gene>
    <name evidence="11" type="ORF">GGR27_002371</name>
</gene>
<feature type="transmembrane region" description="Helical" evidence="8">
    <location>
        <begin position="205"/>
        <end position="229"/>
    </location>
</feature>
<protein>
    <recommendedName>
        <fullName evidence="10">Solute-binding protein family 3/N-terminal domain-containing protein</fullName>
    </recommendedName>
</protein>
<dbReference type="InterPro" id="IPR028325">
    <property type="entry name" value="VG_K_chnl"/>
</dbReference>
<keyword evidence="6 8" id="KW-0472">Membrane</keyword>
<feature type="domain" description="Solute-binding protein family 3/N-terminal" evidence="10">
    <location>
        <begin position="29"/>
        <end position="355"/>
    </location>
</feature>
<feature type="signal peptide" evidence="9">
    <location>
        <begin position="1"/>
        <end position="22"/>
    </location>
</feature>
<dbReference type="RefSeq" id="WP_168037619.1">
    <property type="nucleotide sequence ID" value="NZ_JAATJH010000003.1"/>
</dbReference>
<evidence type="ECO:0000256" key="8">
    <source>
        <dbReference type="SAM" id="Phobius"/>
    </source>
</evidence>
<dbReference type="Proteomes" id="UP000770785">
    <property type="component" value="Unassembled WGS sequence"/>
</dbReference>
<dbReference type="InterPro" id="IPR001638">
    <property type="entry name" value="Solute-binding_3/MltF_N"/>
</dbReference>
<proteinExistence type="predicted"/>
<dbReference type="SUPFAM" id="SSF53850">
    <property type="entry name" value="Periplasmic binding protein-like II"/>
    <property type="match status" value="1"/>
</dbReference>
<feature type="chain" id="PRO_5047504767" description="Solute-binding protein family 3/N-terminal domain-containing protein" evidence="9">
    <location>
        <begin position="23"/>
        <end position="356"/>
    </location>
</feature>
<dbReference type="Gene3D" id="3.40.190.10">
    <property type="entry name" value="Periplasmic binding protein-like II"/>
    <property type="match status" value="2"/>
</dbReference>
<evidence type="ECO:0000256" key="4">
    <source>
        <dbReference type="ARBA" id="ARBA00022989"/>
    </source>
</evidence>
<reference evidence="11 12" key="1">
    <citation type="submission" date="2020-03" db="EMBL/GenBank/DDBJ databases">
        <title>Genomic Encyclopedia of Type Strains, Phase IV (KMG-IV): sequencing the most valuable type-strain genomes for metagenomic binning, comparative biology and taxonomic classification.</title>
        <authorList>
            <person name="Goeker M."/>
        </authorList>
    </citation>
    <scope>NUCLEOTIDE SEQUENCE [LARGE SCALE GENOMIC DNA]</scope>
    <source>
        <strain evidence="11 12">DSM 105096</strain>
    </source>
</reference>
<evidence type="ECO:0000256" key="3">
    <source>
        <dbReference type="ARBA" id="ARBA00022692"/>
    </source>
</evidence>
<accession>A0ABX0XC59</accession>
<comment type="subcellular location">
    <subcellularLocation>
        <location evidence="1">Membrane</location>
        <topology evidence="1">Multi-pass membrane protein</topology>
    </subcellularLocation>
</comment>
<evidence type="ECO:0000256" key="6">
    <source>
        <dbReference type="ARBA" id="ARBA00023136"/>
    </source>
</evidence>
<dbReference type="PANTHER" id="PTHR11537">
    <property type="entry name" value="VOLTAGE-GATED POTASSIUM CHANNEL"/>
    <property type="match status" value="1"/>
</dbReference>
<dbReference type="Pfam" id="PF07885">
    <property type="entry name" value="Ion_trans_2"/>
    <property type="match status" value="1"/>
</dbReference>